<evidence type="ECO:0000313" key="7">
    <source>
        <dbReference type="Proteomes" id="UP000217999"/>
    </source>
</evidence>
<gene>
    <name evidence="5" type="ORF">CK620_00555</name>
    <name evidence="6" type="ORF">CK621_09930</name>
</gene>
<dbReference type="GO" id="GO:0046872">
    <property type="term" value="F:metal ion binding"/>
    <property type="evidence" value="ECO:0007669"/>
    <property type="project" value="UniProtKB-KW"/>
</dbReference>
<name>A0A2A2AXD5_9BURK</name>
<dbReference type="AlphaFoldDB" id="A0A2A2AXD5"/>
<proteinExistence type="inferred from homology"/>
<dbReference type="InterPro" id="IPR050669">
    <property type="entry name" value="Hemerythrin"/>
</dbReference>
<dbReference type="Gene3D" id="1.20.120.50">
    <property type="entry name" value="Hemerythrin-like"/>
    <property type="match status" value="1"/>
</dbReference>
<dbReference type="Pfam" id="PF01814">
    <property type="entry name" value="Hemerythrin"/>
    <property type="match status" value="1"/>
</dbReference>
<accession>A0A2A2ABB7</accession>
<evidence type="ECO:0000256" key="1">
    <source>
        <dbReference type="ARBA" id="ARBA00010587"/>
    </source>
</evidence>
<dbReference type="CDD" id="cd12107">
    <property type="entry name" value="Hemerythrin"/>
    <property type="match status" value="1"/>
</dbReference>
<feature type="domain" description="Hemerythrin-like" evidence="4">
    <location>
        <begin position="12"/>
        <end position="126"/>
    </location>
</feature>
<dbReference type="InterPro" id="IPR012312">
    <property type="entry name" value="Hemerythrin-like"/>
</dbReference>
<evidence type="ECO:0000256" key="3">
    <source>
        <dbReference type="ARBA" id="ARBA00023004"/>
    </source>
</evidence>
<dbReference type="InterPro" id="IPR035938">
    <property type="entry name" value="Hemerythrin-like_sf"/>
</dbReference>
<accession>A0A2A2AXD5</accession>
<dbReference type="InterPro" id="IPR012827">
    <property type="entry name" value="Hemerythrin_metal-bd"/>
</dbReference>
<dbReference type="Proteomes" id="UP000218439">
    <property type="component" value="Unassembled WGS sequence"/>
</dbReference>
<dbReference type="PANTHER" id="PTHR37164">
    <property type="entry name" value="BACTERIOHEMERYTHRIN"/>
    <property type="match status" value="1"/>
</dbReference>
<keyword evidence="3" id="KW-0408">Iron</keyword>
<dbReference type="NCBIfam" id="TIGR02481">
    <property type="entry name" value="hemeryth_dom"/>
    <property type="match status" value="1"/>
</dbReference>
<dbReference type="NCBIfam" id="NF033749">
    <property type="entry name" value="bact_hemeryth"/>
    <property type="match status" value="1"/>
</dbReference>
<dbReference type="SUPFAM" id="SSF47188">
    <property type="entry name" value="Hemerythrin-like"/>
    <property type="match status" value="1"/>
</dbReference>
<evidence type="ECO:0000259" key="4">
    <source>
        <dbReference type="Pfam" id="PF01814"/>
    </source>
</evidence>
<sequence>MSILQWTPDMDTGIVEIDRQHRRIVEYINMLHEARQTHDRQRLGEVIAEMVDYTISHFAFEEALIEEAGYIFTGPHKKVHELFTRKVTEMQRRFDSGEDVSAELHDMLSRWLFNHVRNEDHGYVEAVQAYQRRLLGDQQPATQLPTQPLEAEQDLEAAGEAFAAAEAAPRKSWLARVLGL</sequence>
<dbReference type="EMBL" id="NSJE01000015">
    <property type="protein sequence ID" value="PAT42332.1"/>
    <property type="molecule type" value="Genomic_DNA"/>
</dbReference>
<dbReference type="NCBIfam" id="NF002007">
    <property type="entry name" value="PRK00808.1"/>
    <property type="match status" value="1"/>
</dbReference>
<evidence type="ECO:0000256" key="2">
    <source>
        <dbReference type="ARBA" id="ARBA00022723"/>
    </source>
</evidence>
<comment type="caution">
    <text evidence="6">The sequence shown here is derived from an EMBL/GenBank/DDBJ whole genome shotgun (WGS) entry which is preliminary data.</text>
</comment>
<reference evidence="7 8" key="1">
    <citation type="submission" date="2017-08" db="EMBL/GenBank/DDBJ databases">
        <title>WGS of Clinical strains of the CDC Group NO-1 linked to zoonotic infections in humans.</title>
        <authorList>
            <person name="Bernier A.-M."/>
            <person name="Bernard K."/>
        </authorList>
    </citation>
    <scope>NUCLEOTIDE SEQUENCE [LARGE SCALE GENOMIC DNA]</scope>
    <source>
        <strain evidence="5 7">NML03-0146</strain>
        <strain evidence="6 8">NML120219</strain>
    </source>
</reference>
<evidence type="ECO:0000313" key="8">
    <source>
        <dbReference type="Proteomes" id="UP000218439"/>
    </source>
</evidence>
<evidence type="ECO:0000313" key="6">
    <source>
        <dbReference type="EMBL" id="PAT42332.1"/>
    </source>
</evidence>
<dbReference type="Proteomes" id="UP000217999">
    <property type="component" value="Unassembled WGS sequence"/>
</dbReference>
<dbReference type="RefSeq" id="WP_095548687.1">
    <property type="nucleotide sequence ID" value="NZ_NSJE01000015.1"/>
</dbReference>
<dbReference type="EMBL" id="NSJF01000001">
    <property type="protein sequence ID" value="PAT35805.1"/>
    <property type="molecule type" value="Genomic_DNA"/>
</dbReference>
<keyword evidence="2" id="KW-0479">Metal-binding</keyword>
<protein>
    <submittedName>
        <fullName evidence="6">Hemerythrin</fullName>
    </submittedName>
</protein>
<dbReference type="PANTHER" id="PTHR37164:SF1">
    <property type="entry name" value="BACTERIOHEMERYTHRIN"/>
    <property type="match status" value="1"/>
</dbReference>
<comment type="similarity">
    <text evidence="1">Belongs to the hemerythrin family.</text>
</comment>
<organism evidence="6 8">
    <name type="scientific">Vandammella animalimorsus</name>
    <dbReference type="NCBI Taxonomy" id="2029117"/>
    <lineage>
        <taxon>Bacteria</taxon>
        <taxon>Pseudomonadati</taxon>
        <taxon>Pseudomonadota</taxon>
        <taxon>Betaproteobacteria</taxon>
        <taxon>Burkholderiales</taxon>
        <taxon>Comamonadaceae</taxon>
        <taxon>Vandammella</taxon>
    </lineage>
</organism>
<evidence type="ECO:0000313" key="5">
    <source>
        <dbReference type="EMBL" id="PAT35805.1"/>
    </source>
</evidence>